<dbReference type="EMBL" id="JAKZHW010000002">
    <property type="protein sequence ID" value="MCH8617422.1"/>
    <property type="molecule type" value="Genomic_DNA"/>
</dbReference>
<accession>A0ABS9VR21</accession>
<organism evidence="1 2">
    <name type="scientific">Sphingomonas telluris</name>
    <dbReference type="NCBI Taxonomy" id="2907998"/>
    <lineage>
        <taxon>Bacteria</taxon>
        <taxon>Pseudomonadati</taxon>
        <taxon>Pseudomonadota</taxon>
        <taxon>Alphaproteobacteria</taxon>
        <taxon>Sphingomonadales</taxon>
        <taxon>Sphingomonadaceae</taxon>
        <taxon>Sphingomonas</taxon>
    </lineage>
</organism>
<keyword evidence="2" id="KW-1185">Reference proteome</keyword>
<evidence type="ECO:0000313" key="1">
    <source>
        <dbReference type="EMBL" id="MCH8617422.1"/>
    </source>
</evidence>
<reference evidence="1 2" key="1">
    <citation type="submission" date="2022-03" db="EMBL/GenBank/DDBJ databases">
        <authorList>
            <person name="Jo J.-H."/>
            <person name="Im W.-T."/>
        </authorList>
    </citation>
    <scope>NUCLEOTIDE SEQUENCE [LARGE SCALE GENOMIC DNA]</scope>
    <source>
        <strain evidence="1 2">SM33</strain>
    </source>
</reference>
<comment type="caution">
    <text evidence="1">The sequence shown here is derived from an EMBL/GenBank/DDBJ whole genome shotgun (WGS) entry which is preliminary data.</text>
</comment>
<proteinExistence type="predicted"/>
<sequence length="143" mass="15769">MNRTKTVQMMDMQAAMIQGDSVRMTWGVDDPQHIERKPLRRGTPDRVVELCLTNADSPPPSLLQLRLGEELDFARRMLDATGEEIAADPIALSRHAVALQALDKVGQMLGHIANVVRSDEPATAVESIRMGDLKARLQRSGSL</sequence>
<dbReference type="RefSeq" id="WP_241448298.1">
    <property type="nucleotide sequence ID" value="NZ_JAKZHW010000002.1"/>
</dbReference>
<gene>
    <name evidence="1" type="ORF">LZ016_15090</name>
</gene>
<dbReference type="Proteomes" id="UP001203058">
    <property type="component" value="Unassembled WGS sequence"/>
</dbReference>
<evidence type="ECO:0000313" key="2">
    <source>
        <dbReference type="Proteomes" id="UP001203058"/>
    </source>
</evidence>
<protein>
    <submittedName>
        <fullName evidence="1">Uncharacterized protein</fullName>
    </submittedName>
</protein>
<name>A0ABS9VR21_9SPHN</name>